<gene>
    <name evidence="2" type="ORF">FQA47_002109</name>
</gene>
<sequence length="141" mass="15772">MLASRMREADGRESMSGSVIHSSPDRSIEQRRSWHTDSPSTAPDHRHQAQRTPGLPQRPWPHIWGHVGLLSRHQIEIINGLDAGTVDLKDNSWTPLYSDCVSTACRMELLLEELPLSPLFQGLKGRGKGILFLSVICHICS</sequence>
<proteinExistence type="predicted"/>
<protein>
    <submittedName>
        <fullName evidence="2">Uncharacterized protein</fullName>
    </submittedName>
</protein>
<dbReference type="EMBL" id="WKFB01000174">
    <property type="protein sequence ID" value="KAF6732989.1"/>
    <property type="molecule type" value="Genomic_DNA"/>
</dbReference>
<dbReference type="Proteomes" id="UP000646548">
    <property type="component" value="Unassembled WGS sequence"/>
</dbReference>
<feature type="compositionally biased region" description="Basic and acidic residues" evidence="1">
    <location>
        <begin position="1"/>
        <end position="13"/>
    </location>
</feature>
<organism evidence="2 3">
    <name type="scientific">Oryzias melastigma</name>
    <name type="common">Marine medaka</name>
    <dbReference type="NCBI Taxonomy" id="30732"/>
    <lineage>
        <taxon>Eukaryota</taxon>
        <taxon>Metazoa</taxon>
        <taxon>Chordata</taxon>
        <taxon>Craniata</taxon>
        <taxon>Vertebrata</taxon>
        <taxon>Euteleostomi</taxon>
        <taxon>Actinopterygii</taxon>
        <taxon>Neopterygii</taxon>
        <taxon>Teleostei</taxon>
        <taxon>Neoteleostei</taxon>
        <taxon>Acanthomorphata</taxon>
        <taxon>Ovalentaria</taxon>
        <taxon>Atherinomorphae</taxon>
        <taxon>Beloniformes</taxon>
        <taxon>Adrianichthyidae</taxon>
        <taxon>Oryziinae</taxon>
        <taxon>Oryzias</taxon>
    </lineage>
</organism>
<feature type="region of interest" description="Disordered" evidence="1">
    <location>
        <begin position="1"/>
        <end position="59"/>
    </location>
</feature>
<name>A0A834FFH8_ORYME</name>
<evidence type="ECO:0000256" key="1">
    <source>
        <dbReference type="SAM" id="MobiDB-lite"/>
    </source>
</evidence>
<feature type="compositionally biased region" description="Basic and acidic residues" evidence="1">
    <location>
        <begin position="23"/>
        <end position="35"/>
    </location>
</feature>
<evidence type="ECO:0000313" key="2">
    <source>
        <dbReference type="EMBL" id="KAF6732989.1"/>
    </source>
</evidence>
<comment type="caution">
    <text evidence="2">The sequence shown here is derived from an EMBL/GenBank/DDBJ whole genome shotgun (WGS) entry which is preliminary data.</text>
</comment>
<dbReference type="AlphaFoldDB" id="A0A834FFH8"/>
<accession>A0A834FFH8</accession>
<reference evidence="2" key="1">
    <citation type="journal article" name="BMC Genomics">
        <title>Long-read sequencing and de novo genome assembly of marine medaka (Oryzias melastigma).</title>
        <authorList>
            <person name="Liang P."/>
            <person name="Saqib H.S.A."/>
            <person name="Ni X."/>
            <person name="Shen Y."/>
        </authorList>
    </citation>
    <scope>NUCLEOTIDE SEQUENCE</scope>
    <source>
        <strain evidence="2">Bigg-433</strain>
    </source>
</reference>
<evidence type="ECO:0000313" key="3">
    <source>
        <dbReference type="Proteomes" id="UP000646548"/>
    </source>
</evidence>